<dbReference type="InterPro" id="IPR034291">
    <property type="entry name" value="TMP_synthase"/>
</dbReference>
<dbReference type="PANTHER" id="PTHR20857:SF15">
    <property type="entry name" value="THIAMINE-PHOSPHATE SYNTHASE"/>
    <property type="match status" value="1"/>
</dbReference>
<evidence type="ECO:0000256" key="5">
    <source>
        <dbReference type="ARBA" id="ARBA00022977"/>
    </source>
</evidence>
<dbReference type="GO" id="GO:0009228">
    <property type="term" value="P:thiamine biosynthetic process"/>
    <property type="evidence" value="ECO:0007669"/>
    <property type="project" value="UniProtKB-KW"/>
</dbReference>
<dbReference type="KEGG" id="tdu:QJT80_14275"/>
<evidence type="ECO:0000256" key="3">
    <source>
        <dbReference type="ARBA" id="ARBA00022723"/>
    </source>
</evidence>
<feature type="binding site" evidence="9">
    <location>
        <begin position="44"/>
        <end position="48"/>
    </location>
    <ligand>
        <name>4-amino-2-methyl-5-(diphosphooxymethyl)pyrimidine</name>
        <dbReference type="ChEBI" id="CHEBI:57841"/>
    </ligand>
</feature>
<comment type="pathway">
    <text evidence="1 9 11">Cofactor biosynthesis; thiamine diphosphate biosynthesis; thiamine phosphate from 4-amino-2-methyl-5-diphosphomethylpyrimidine and 4-methyl-5-(2-phosphoethyl)-thiazole: step 1/1.</text>
</comment>
<dbReference type="CDD" id="cd00564">
    <property type="entry name" value="TMP_TenI"/>
    <property type="match status" value="1"/>
</dbReference>
<dbReference type="GO" id="GO:0004789">
    <property type="term" value="F:thiamine-phosphate diphosphorylase activity"/>
    <property type="evidence" value="ECO:0007669"/>
    <property type="project" value="UniProtKB-UniRule"/>
</dbReference>
<name>A0AA95H7M0_9GAMM</name>
<evidence type="ECO:0000256" key="10">
    <source>
        <dbReference type="RuleBase" id="RU003826"/>
    </source>
</evidence>
<keyword evidence="5 9" id="KW-0784">Thiamine biosynthesis</keyword>
<reference evidence="13" key="1">
    <citation type="journal article" date="2023" name="Int. J. Mol. Sci.">
        <title>Metagenomics Revealed a New Genus 'Candidatus Thiocaldithrix dubininis' gen. nov., sp. nov. and a New Species 'Candidatus Thiothrix putei' sp. nov. in the Family Thiotrichaceae, Some Members of Which Have Traits of Both Na+- and H+-Motive Energetics.</title>
        <authorList>
            <person name="Ravin N.V."/>
            <person name="Muntyan M.S."/>
            <person name="Smolyakov D.D."/>
            <person name="Rudenko T.S."/>
            <person name="Beletsky A.V."/>
            <person name="Mardanov A.V."/>
            <person name="Grabovich M.Y."/>
        </authorList>
    </citation>
    <scope>NUCLEOTIDE SEQUENCE</scope>
    <source>
        <strain evidence="13">GKL-01</strain>
    </source>
</reference>
<feature type="binding site" evidence="9">
    <location>
        <position position="145"/>
    </location>
    <ligand>
        <name>4-amino-2-methyl-5-(diphosphooxymethyl)pyrimidine</name>
        <dbReference type="ChEBI" id="CHEBI:57841"/>
    </ligand>
</feature>
<protein>
    <recommendedName>
        <fullName evidence="9">Thiamine-phosphate synthase</fullName>
        <shortName evidence="9">TP synthase</shortName>
        <shortName evidence="9">TPS</shortName>
        <ecNumber evidence="9">2.5.1.3</ecNumber>
    </recommendedName>
    <alternativeName>
        <fullName evidence="9">Thiamine-phosphate pyrophosphorylase</fullName>
        <shortName evidence="9">TMP pyrophosphorylase</shortName>
        <shortName evidence="9">TMP-PPase</shortName>
    </alternativeName>
</protein>
<dbReference type="Gene3D" id="3.20.20.70">
    <property type="entry name" value="Aldolase class I"/>
    <property type="match status" value="1"/>
</dbReference>
<evidence type="ECO:0000259" key="12">
    <source>
        <dbReference type="Pfam" id="PF02581"/>
    </source>
</evidence>
<dbReference type="PANTHER" id="PTHR20857">
    <property type="entry name" value="THIAMINE-PHOSPHATE PYROPHOSPHORYLASE"/>
    <property type="match status" value="1"/>
</dbReference>
<comment type="catalytic activity">
    <reaction evidence="8 9 10">
        <text>2-[(2R,5Z)-2-carboxy-4-methylthiazol-5(2H)-ylidene]ethyl phosphate + 4-amino-2-methyl-5-(diphosphooxymethyl)pyrimidine + 2 H(+) = thiamine phosphate + CO2 + diphosphate</text>
        <dbReference type="Rhea" id="RHEA:47844"/>
        <dbReference type="ChEBI" id="CHEBI:15378"/>
        <dbReference type="ChEBI" id="CHEBI:16526"/>
        <dbReference type="ChEBI" id="CHEBI:33019"/>
        <dbReference type="ChEBI" id="CHEBI:37575"/>
        <dbReference type="ChEBI" id="CHEBI:57841"/>
        <dbReference type="ChEBI" id="CHEBI:62899"/>
        <dbReference type="EC" id="2.5.1.3"/>
    </reaction>
</comment>
<comment type="catalytic activity">
    <reaction evidence="6 9 10">
        <text>4-methyl-5-(2-phosphooxyethyl)-thiazole + 4-amino-2-methyl-5-(diphosphooxymethyl)pyrimidine + H(+) = thiamine phosphate + diphosphate</text>
        <dbReference type="Rhea" id="RHEA:22328"/>
        <dbReference type="ChEBI" id="CHEBI:15378"/>
        <dbReference type="ChEBI" id="CHEBI:33019"/>
        <dbReference type="ChEBI" id="CHEBI:37575"/>
        <dbReference type="ChEBI" id="CHEBI:57841"/>
        <dbReference type="ChEBI" id="CHEBI:58296"/>
        <dbReference type="EC" id="2.5.1.3"/>
    </reaction>
</comment>
<evidence type="ECO:0000256" key="11">
    <source>
        <dbReference type="RuleBase" id="RU004253"/>
    </source>
</evidence>
<dbReference type="SUPFAM" id="SSF51391">
    <property type="entry name" value="Thiamin phosphate synthase"/>
    <property type="match status" value="1"/>
</dbReference>
<evidence type="ECO:0000256" key="2">
    <source>
        <dbReference type="ARBA" id="ARBA00022679"/>
    </source>
</evidence>
<accession>A0AA95H7M0</accession>
<comment type="catalytic activity">
    <reaction evidence="7 9 10">
        <text>2-(2-carboxy-4-methylthiazol-5-yl)ethyl phosphate + 4-amino-2-methyl-5-(diphosphooxymethyl)pyrimidine + 2 H(+) = thiamine phosphate + CO2 + diphosphate</text>
        <dbReference type="Rhea" id="RHEA:47848"/>
        <dbReference type="ChEBI" id="CHEBI:15378"/>
        <dbReference type="ChEBI" id="CHEBI:16526"/>
        <dbReference type="ChEBI" id="CHEBI:33019"/>
        <dbReference type="ChEBI" id="CHEBI:37575"/>
        <dbReference type="ChEBI" id="CHEBI:57841"/>
        <dbReference type="ChEBI" id="CHEBI:62890"/>
        <dbReference type="EC" id="2.5.1.3"/>
    </reaction>
</comment>
<gene>
    <name evidence="9 13" type="primary">thiE</name>
    <name evidence="13" type="ORF">QJT80_14275</name>
</gene>
<dbReference type="GO" id="GO:0000287">
    <property type="term" value="F:magnesium ion binding"/>
    <property type="evidence" value="ECO:0007669"/>
    <property type="project" value="UniProtKB-UniRule"/>
</dbReference>
<feature type="binding site" evidence="9">
    <location>
        <begin position="142"/>
        <end position="144"/>
    </location>
    <ligand>
        <name>2-[(2R,5Z)-2-carboxy-4-methylthiazol-5(2H)-ylidene]ethyl phosphate</name>
        <dbReference type="ChEBI" id="CHEBI:62899"/>
    </ligand>
</feature>
<keyword evidence="3 9" id="KW-0479">Metal-binding</keyword>
<feature type="binding site" evidence="9">
    <location>
        <position position="76"/>
    </location>
    <ligand>
        <name>4-amino-2-methyl-5-(diphosphooxymethyl)pyrimidine</name>
        <dbReference type="ChEBI" id="CHEBI:57841"/>
    </ligand>
</feature>
<evidence type="ECO:0000256" key="1">
    <source>
        <dbReference type="ARBA" id="ARBA00005165"/>
    </source>
</evidence>
<feature type="binding site" evidence="9">
    <location>
        <position position="77"/>
    </location>
    <ligand>
        <name>Mg(2+)</name>
        <dbReference type="ChEBI" id="CHEBI:18420"/>
    </ligand>
</feature>
<dbReference type="EC" id="2.5.1.3" evidence="9"/>
<dbReference type="InterPro" id="IPR036206">
    <property type="entry name" value="ThiamineP_synth_sf"/>
</dbReference>
<feature type="binding site" evidence="9">
    <location>
        <position position="96"/>
    </location>
    <ligand>
        <name>Mg(2+)</name>
        <dbReference type="ChEBI" id="CHEBI:18420"/>
    </ligand>
</feature>
<feature type="domain" description="Thiamine phosphate synthase/TenI" evidence="12">
    <location>
        <begin position="16"/>
        <end position="194"/>
    </location>
</feature>
<feature type="binding site" evidence="9">
    <location>
        <position position="172"/>
    </location>
    <ligand>
        <name>2-[(2R,5Z)-2-carboxy-4-methylthiazol-5(2H)-ylidene]ethyl phosphate</name>
        <dbReference type="ChEBI" id="CHEBI:62899"/>
    </ligand>
</feature>
<comment type="cofactor">
    <cofactor evidence="9">
        <name>Mg(2+)</name>
        <dbReference type="ChEBI" id="CHEBI:18420"/>
    </cofactor>
    <text evidence="9">Binds 1 Mg(2+) ion per subunit.</text>
</comment>
<keyword evidence="4 9" id="KW-0460">Magnesium</keyword>
<dbReference type="HAMAP" id="MF_00097">
    <property type="entry name" value="TMP_synthase"/>
    <property type="match status" value="1"/>
</dbReference>
<feature type="binding site" evidence="9">
    <location>
        <begin position="192"/>
        <end position="193"/>
    </location>
    <ligand>
        <name>2-[(2R,5Z)-2-carboxy-4-methylthiazol-5(2H)-ylidene]ethyl phosphate</name>
        <dbReference type="ChEBI" id="CHEBI:62899"/>
    </ligand>
</feature>
<dbReference type="NCBIfam" id="TIGR00693">
    <property type="entry name" value="thiE"/>
    <property type="match status" value="1"/>
</dbReference>
<dbReference type="AlphaFoldDB" id="A0AA95H7M0"/>
<comment type="function">
    <text evidence="9">Condenses 4-methyl-5-(beta-hydroxyethyl)thiazole monophosphate (THZ-P) and 2-methyl-4-amino-5-hydroxymethyl pyrimidine pyrophosphate (HMP-PP) to form thiamine monophosphate (TMP).</text>
</comment>
<evidence type="ECO:0000256" key="8">
    <source>
        <dbReference type="ARBA" id="ARBA00047883"/>
    </source>
</evidence>
<dbReference type="EMBL" id="CP124755">
    <property type="protein sequence ID" value="WGZ90638.1"/>
    <property type="molecule type" value="Genomic_DNA"/>
</dbReference>
<sequence>MVTQSFVLGERMLNGLYAITDGSHGSVLGHKVEQALQGGAALVQYRDKSNNAPQRLSDAQMLRDLCQHYNALFIVNDDIKLAKQVQAQGVHVGREDVDLRAARDYLGARFIIGTSCYNQLALALDSQMQGADYVAFGSFFASNTKPLAQRAELSVLAQAKQHLNIPLCAIGGISLATAPSLIKAGADMLAVITDLFNAANITQQAQAYAQLFAAVSAQTTKSPLV</sequence>
<dbReference type="InterPro" id="IPR022998">
    <property type="entry name" value="ThiamineP_synth_TenI"/>
</dbReference>
<organism evidence="13">
    <name type="scientific">Candidatus Thiocaldithrix dubininis</name>
    <dbReference type="NCBI Taxonomy" id="3080823"/>
    <lineage>
        <taxon>Bacteria</taxon>
        <taxon>Pseudomonadati</taxon>
        <taxon>Pseudomonadota</taxon>
        <taxon>Gammaproteobacteria</taxon>
        <taxon>Thiotrichales</taxon>
        <taxon>Thiotrichaceae</taxon>
        <taxon>Candidatus Thiocaldithrix</taxon>
    </lineage>
</organism>
<evidence type="ECO:0000313" key="13">
    <source>
        <dbReference type="EMBL" id="WGZ90638.1"/>
    </source>
</evidence>
<evidence type="ECO:0000256" key="9">
    <source>
        <dbReference type="HAMAP-Rule" id="MF_00097"/>
    </source>
</evidence>
<dbReference type="GO" id="GO:0005737">
    <property type="term" value="C:cytoplasm"/>
    <property type="evidence" value="ECO:0007669"/>
    <property type="project" value="TreeGrafter"/>
</dbReference>
<evidence type="ECO:0000256" key="4">
    <source>
        <dbReference type="ARBA" id="ARBA00022842"/>
    </source>
</evidence>
<dbReference type="GO" id="GO:0009229">
    <property type="term" value="P:thiamine diphosphate biosynthetic process"/>
    <property type="evidence" value="ECO:0007669"/>
    <property type="project" value="UniProtKB-UniRule"/>
</dbReference>
<dbReference type="Pfam" id="PF02581">
    <property type="entry name" value="TMP-TENI"/>
    <property type="match status" value="1"/>
</dbReference>
<reference evidence="13" key="2">
    <citation type="submission" date="2023-04" db="EMBL/GenBank/DDBJ databases">
        <authorList>
            <person name="Beletskiy A.V."/>
            <person name="Mardanov A.V."/>
            <person name="Ravin N.V."/>
        </authorList>
    </citation>
    <scope>NUCLEOTIDE SEQUENCE</scope>
    <source>
        <strain evidence="13">GKL-01</strain>
    </source>
</reference>
<feature type="binding site" evidence="9">
    <location>
        <position position="115"/>
    </location>
    <ligand>
        <name>4-amino-2-methyl-5-(diphosphooxymethyl)pyrimidine</name>
        <dbReference type="ChEBI" id="CHEBI:57841"/>
    </ligand>
</feature>
<comment type="similarity">
    <text evidence="9 10">Belongs to the thiamine-phosphate synthase family.</text>
</comment>
<keyword evidence="2 9" id="KW-0808">Transferase</keyword>
<dbReference type="Proteomes" id="UP001300672">
    <property type="component" value="Chromosome"/>
</dbReference>
<dbReference type="InterPro" id="IPR013785">
    <property type="entry name" value="Aldolase_TIM"/>
</dbReference>
<evidence type="ECO:0000256" key="6">
    <source>
        <dbReference type="ARBA" id="ARBA00047334"/>
    </source>
</evidence>
<evidence type="ECO:0000256" key="7">
    <source>
        <dbReference type="ARBA" id="ARBA00047851"/>
    </source>
</evidence>
<proteinExistence type="inferred from homology"/>